<dbReference type="InterPro" id="IPR015860">
    <property type="entry name" value="ABC_transpr_TagH-like"/>
</dbReference>
<name>A0A917GP45_9FLAO</name>
<dbReference type="InterPro" id="IPR003439">
    <property type="entry name" value="ABC_transporter-like_ATP-bd"/>
</dbReference>
<dbReference type="InterPro" id="IPR017871">
    <property type="entry name" value="ABC_transporter-like_CS"/>
</dbReference>
<reference evidence="6" key="2">
    <citation type="submission" date="2020-09" db="EMBL/GenBank/DDBJ databases">
        <authorList>
            <person name="Sun Q."/>
            <person name="Zhou Y."/>
        </authorList>
    </citation>
    <scope>NUCLEOTIDE SEQUENCE</scope>
    <source>
        <strain evidence="6">CGMCC 1.12751</strain>
    </source>
</reference>
<evidence type="ECO:0000256" key="3">
    <source>
        <dbReference type="ARBA" id="ARBA00022741"/>
    </source>
</evidence>
<evidence type="ECO:0000256" key="4">
    <source>
        <dbReference type="ARBA" id="ARBA00022840"/>
    </source>
</evidence>
<dbReference type="PANTHER" id="PTHR46743:SF2">
    <property type="entry name" value="TEICHOIC ACIDS EXPORT ATP-BINDING PROTEIN TAGH"/>
    <property type="match status" value="1"/>
</dbReference>
<dbReference type="RefSeq" id="WP_229736670.1">
    <property type="nucleotide sequence ID" value="NZ_BMFQ01000003.1"/>
</dbReference>
<comment type="caution">
    <text evidence="6">The sequence shown here is derived from an EMBL/GenBank/DDBJ whole genome shotgun (WGS) entry which is preliminary data.</text>
</comment>
<evidence type="ECO:0000256" key="1">
    <source>
        <dbReference type="ARBA" id="ARBA00005417"/>
    </source>
</evidence>
<dbReference type="PROSITE" id="PS00211">
    <property type="entry name" value="ABC_TRANSPORTER_1"/>
    <property type="match status" value="1"/>
</dbReference>
<proteinExistence type="inferred from homology"/>
<protein>
    <recommendedName>
        <fullName evidence="5">ABC transporter domain-containing protein</fullName>
    </recommendedName>
</protein>
<dbReference type="SUPFAM" id="SSF52540">
    <property type="entry name" value="P-loop containing nucleoside triphosphate hydrolases"/>
    <property type="match status" value="1"/>
</dbReference>
<dbReference type="GO" id="GO:0140359">
    <property type="term" value="F:ABC-type transporter activity"/>
    <property type="evidence" value="ECO:0007669"/>
    <property type="project" value="InterPro"/>
</dbReference>
<dbReference type="InterPro" id="IPR050683">
    <property type="entry name" value="Bact_Polysacc_Export_ATP-bd"/>
</dbReference>
<keyword evidence="2" id="KW-0813">Transport</keyword>
<evidence type="ECO:0000259" key="5">
    <source>
        <dbReference type="PROSITE" id="PS50893"/>
    </source>
</evidence>
<dbReference type="PROSITE" id="PS50893">
    <property type="entry name" value="ABC_TRANSPORTER_2"/>
    <property type="match status" value="1"/>
</dbReference>
<keyword evidence="3" id="KW-0547">Nucleotide-binding</keyword>
<dbReference type="GO" id="GO:0016887">
    <property type="term" value="F:ATP hydrolysis activity"/>
    <property type="evidence" value="ECO:0007669"/>
    <property type="project" value="InterPro"/>
</dbReference>
<dbReference type="InterPro" id="IPR027417">
    <property type="entry name" value="P-loop_NTPase"/>
</dbReference>
<dbReference type="InterPro" id="IPR003593">
    <property type="entry name" value="AAA+_ATPase"/>
</dbReference>
<dbReference type="PANTHER" id="PTHR46743">
    <property type="entry name" value="TEICHOIC ACIDS EXPORT ATP-BINDING PROTEIN TAGH"/>
    <property type="match status" value="1"/>
</dbReference>
<feature type="domain" description="ABC transporter" evidence="5">
    <location>
        <begin position="44"/>
        <end position="264"/>
    </location>
</feature>
<keyword evidence="7" id="KW-1185">Reference proteome</keyword>
<dbReference type="Proteomes" id="UP000625976">
    <property type="component" value="Unassembled WGS sequence"/>
</dbReference>
<dbReference type="AlphaFoldDB" id="A0A917GP45"/>
<sequence length="411" mass="46198">MSDKNKMTSNTQEILVKVEGLSKKFCKELKTSLWYGVKDLVSGVRGSSEERELRPKEFWAVKDINFELRRGECLGLIGHNGAGKSTLLKILNGLINPDAGKVTIKGRVGALIELGAGFNPILSGRENIYNNGAILGFSRKEIDSKLEEIIAFAELEEFIDMPVQHYSSGMKVRLGFAVAAQMEPDVLIIDEVLAVGDLGFILKCFKTIDTILPHTAVIFVSHNMPMVSRICNQVILMERGENKFQGEDVSRGIDYYYNTFLTSEDSNVVYTDNSLELIDASVKGVTPINNVYSVKWGETVVLNFNIKNFSLTKAPYISLAVYDKEQRAVAEIYPEGQQLNKIVIDEEISFSFVLKNIYLSKGIYHITFNASEKAAFNVNYKIHKAITLKIDHEKQMWTPFLLDSEVINRIK</sequence>
<dbReference type="EMBL" id="BMFQ01000003">
    <property type="protein sequence ID" value="GGG53225.1"/>
    <property type="molecule type" value="Genomic_DNA"/>
</dbReference>
<organism evidence="6 7">
    <name type="scientific">Bizionia arctica</name>
    <dbReference type="NCBI Taxonomy" id="1495645"/>
    <lineage>
        <taxon>Bacteria</taxon>
        <taxon>Pseudomonadati</taxon>
        <taxon>Bacteroidota</taxon>
        <taxon>Flavobacteriia</taxon>
        <taxon>Flavobacteriales</taxon>
        <taxon>Flavobacteriaceae</taxon>
        <taxon>Bizionia</taxon>
    </lineage>
</organism>
<evidence type="ECO:0000313" key="7">
    <source>
        <dbReference type="Proteomes" id="UP000625976"/>
    </source>
</evidence>
<dbReference type="GO" id="GO:0016020">
    <property type="term" value="C:membrane"/>
    <property type="evidence" value="ECO:0007669"/>
    <property type="project" value="InterPro"/>
</dbReference>
<evidence type="ECO:0000313" key="6">
    <source>
        <dbReference type="EMBL" id="GGG53225.1"/>
    </source>
</evidence>
<dbReference type="SMART" id="SM00382">
    <property type="entry name" value="AAA"/>
    <property type="match status" value="1"/>
</dbReference>
<dbReference type="CDD" id="cd03220">
    <property type="entry name" value="ABC_KpsT_Wzt"/>
    <property type="match status" value="1"/>
</dbReference>
<gene>
    <name evidence="6" type="ORF">GCM10010976_25320</name>
</gene>
<accession>A0A917GP45</accession>
<evidence type="ECO:0000256" key="2">
    <source>
        <dbReference type="ARBA" id="ARBA00022448"/>
    </source>
</evidence>
<reference evidence="6" key="1">
    <citation type="journal article" date="2014" name="Int. J. Syst. Evol. Microbiol.">
        <title>Complete genome sequence of Corynebacterium casei LMG S-19264T (=DSM 44701T), isolated from a smear-ripened cheese.</title>
        <authorList>
            <consortium name="US DOE Joint Genome Institute (JGI-PGF)"/>
            <person name="Walter F."/>
            <person name="Albersmeier A."/>
            <person name="Kalinowski J."/>
            <person name="Ruckert C."/>
        </authorList>
    </citation>
    <scope>NUCLEOTIDE SEQUENCE</scope>
    <source>
        <strain evidence="6">CGMCC 1.12751</strain>
    </source>
</reference>
<dbReference type="GO" id="GO:0005524">
    <property type="term" value="F:ATP binding"/>
    <property type="evidence" value="ECO:0007669"/>
    <property type="project" value="UniProtKB-KW"/>
</dbReference>
<dbReference type="Gene3D" id="3.40.50.300">
    <property type="entry name" value="P-loop containing nucleotide triphosphate hydrolases"/>
    <property type="match status" value="1"/>
</dbReference>
<comment type="similarity">
    <text evidence="1">Belongs to the ABC transporter superfamily.</text>
</comment>
<dbReference type="Pfam" id="PF00005">
    <property type="entry name" value="ABC_tran"/>
    <property type="match status" value="1"/>
</dbReference>
<keyword evidence="4" id="KW-0067">ATP-binding</keyword>